<feature type="transmembrane region" description="Helical" evidence="5">
    <location>
        <begin position="234"/>
        <end position="255"/>
    </location>
</feature>
<dbReference type="Proteomes" id="UP001165085">
    <property type="component" value="Unassembled WGS sequence"/>
</dbReference>
<feature type="domain" description="DUF202" evidence="6">
    <location>
        <begin position="144"/>
        <end position="210"/>
    </location>
</feature>
<evidence type="ECO:0000313" key="8">
    <source>
        <dbReference type="Proteomes" id="UP001165085"/>
    </source>
</evidence>
<protein>
    <recommendedName>
        <fullName evidence="6">DUF202 domain-containing protein</fullName>
    </recommendedName>
</protein>
<organism evidence="7 8">
    <name type="scientific">Triparma strigata</name>
    <dbReference type="NCBI Taxonomy" id="1606541"/>
    <lineage>
        <taxon>Eukaryota</taxon>
        <taxon>Sar</taxon>
        <taxon>Stramenopiles</taxon>
        <taxon>Ochrophyta</taxon>
        <taxon>Bolidophyceae</taxon>
        <taxon>Parmales</taxon>
        <taxon>Triparmaceae</taxon>
        <taxon>Triparma</taxon>
    </lineage>
</organism>
<reference evidence="8" key="1">
    <citation type="journal article" date="2023" name="Commun. Biol.">
        <title>Genome analysis of Parmales, the sister group of diatoms, reveals the evolutionary specialization of diatoms from phago-mixotrophs to photoautotrophs.</title>
        <authorList>
            <person name="Ban H."/>
            <person name="Sato S."/>
            <person name="Yoshikawa S."/>
            <person name="Yamada K."/>
            <person name="Nakamura Y."/>
            <person name="Ichinomiya M."/>
            <person name="Sato N."/>
            <person name="Blanc-Mathieu R."/>
            <person name="Endo H."/>
            <person name="Kuwata A."/>
            <person name="Ogata H."/>
        </authorList>
    </citation>
    <scope>NUCLEOTIDE SEQUENCE [LARGE SCALE GENOMIC DNA]</scope>
    <source>
        <strain evidence="8">NIES 3701</strain>
    </source>
</reference>
<evidence type="ECO:0000256" key="3">
    <source>
        <dbReference type="ARBA" id="ARBA00022989"/>
    </source>
</evidence>
<dbReference type="GO" id="GO:0012505">
    <property type="term" value="C:endomembrane system"/>
    <property type="evidence" value="ECO:0007669"/>
    <property type="project" value="UniProtKB-SubCell"/>
</dbReference>
<evidence type="ECO:0000259" key="6">
    <source>
        <dbReference type="Pfam" id="PF02656"/>
    </source>
</evidence>
<dbReference type="AlphaFoldDB" id="A0A9W7AYW2"/>
<evidence type="ECO:0000256" key="2">
    <source>
        <dbReference type="ARBA" id="ARBA00022692"/>
    </source>
</evidence>
<dbReference type="OrthoDB" id="199599at2759"/>
<dbReference type="EMBL" id="BRXY01000197">
    <property type="protein sequence ID" value="GMH76435.1"/>
    <property type="molecule type" value="Genomic_DNA"/>
</dbReference>
<comment type="caution">
    <text evidence="7">The sequence shown here is derived from an EMBL/GenBank/DDBJ whole genome shotgun (WGS) entry which is preliminary data.</text>
</comment>
<accession>A0A9W7AYW2</accession>
<evidence type="ECO:0000256" key="5">
    <source>
        <dbReference type="SAM" id="Phobius"/>
    </source>
</evidence>
<dbReference type="InterPro" id="IPR003807">
    <property type="entry name" value="DUF202"/>
</dbReference>
<evidence type="ECO:0000313" key="7">
    <source>
        <dbReference type="EMBL" id="GMH76435.1"/>
    </source>
</evidence>
<keyword evidence="4 5" id="KW-0472">Membrane</keyword>
<feature type="transmembrane region" description="Helical" evidence="5">
    <location>
        <begin position="151"/>
        <end position="172"/>
    </location>
</feature>
<evidence type="ECO:0000256" key="4">
    <source>
        <dbReference type="ARBA" id="ARBA00023136"/>
    </source>
</evidence>
<name>A0A9W7AYW2_9STRA</name>
<proteinExistence type="predicted"/>
<gene>
    <name evidence="7" type="ORF">TrST_g1972</name>
</gene>
<evidence type="ECO:0000256" key="1">
    <source>
        <dbReference type="ARBA" id="ARBA00004127"/>
    </source>
</evidence>
<dbReference type="Pfam" id="PF02656">
    <property type="entry name" value="DUF202"/>
    <property type="match status" value="1"/>
</dbReference>
<sequence>MSTKNKVTIKLNLLDRGREQLQAPPINFSFYLGSSSEELEDSLKRALHHTIQSLPSSPSSPSSASASSLDFVLEDPSDGSYVALSSSIPGKTTLNCLFLPPLSPAASTSPPPSLNISSTRRSSLANTNQGFQASIMKFERVNAHLANERTWLAWIRTSISILGCAFSFLTLAEKSDQGMDWFCVGLGIGFVVCVLLTFFTGYTRYRQVKRLLSLSLTDINENFERFGVGHQSRFLLLLLVLTAVLYFVGGAEGLLY</sequence>
<keyword evidence="8" id="KW-1185">Reference proteome</keyword>
<keyword evidence="2 5" id="KW-0812">Transmembrane</keyword>
<keyword evidence="3 5" id="KW-1133">Transmembrane helix</keyword>
<feature type="transmembrane region" description="Helical" evidence="5">
    <location>
        <begin position="178"/>
        <end position="202"/>
    </location>
</feature>
<comment type="subcellular location">
    <subcellularLocation>
        <location evidence="1">Endomembrane system</location>
        <topology evidence="1">Multi-pass membrane protein</topology>
    </subcellularLocation>
</comment>